<evidence type="ECO:0000313" key="7">
    <source>
        <dbReference type="Proteomes" id="UP001371224"/>
    </source>
</evidence>
<dbReference type="InterPro" id="IPR017508">
    <property type="entry name" value="HipA_N1"/>
</dbReference>
<keyword evidence="3" id="KW-0418">Kinase</keyword>
<dbReference type="InterPro" id="IPR012893">
    <property type="entry name" value="HipA-like_C"/>
</dbReference>
<dbReference type="NCBIfam" id="TIGR03071">
    <property type="entry name" value="couple_hipA"/>
    <property type="match status" value="1"/>
</dbReference>
<dbReference type="PANTHER" id="PTHR37419">
    <property type="entry name" value="SERINE/THREONINE-PROTEIN KINASE TOXIN HIPA"/>
    <property type="match status" value="1"/>
</dbReference>
<evidence type="ECO:0000259" key="4">
    <source>
        <dbReference type="Pfam" id="PF07804"/>
    </source>
</evidence>
<gene>
    <name evidence="6" type="ORF">WDU99_15750</name>
</gene>
<feature type="domain" description="HipA N-terminal subdomain 1" evidence="5">
    <location>
        <begin position="7"/>
        <end position="104"/>
    </location>
</feature>
<proteinExistence type="inferred from homology"/>
<reference evidence="6 7" key="1">
    <citation type="submission" date="2024-02" db="EMBL/GenBank/DDBJ databases">
        <authorList>
            <person name="Saticioglu I.B."/>
        </authorList>
    </citation>
    <scope>NUCLEOTIDE SEQUENCE [LARGE SCALE GENOMIC DNA]</scope>
    <source>
        <strain evidence="6 7">Mu-80</strain>
    </source>
</reference>
<accession>A0ABU8LFJ3</accession>
<dbReference type="PANTHER" id="PTHR37419:SF1">
    <property type="entry name" value="SERINE_THREONINE-PROTEIN KINASE TOXIN HIPA"/>
    <property type="match status" value="1"/>
</dbReference>
<dbReference type="InterPro" id="IPR052028">
    <property type="entry name" value="HipA_Ser/Thr_kinase"/>
</dbReference>
<name>A0ABU8LFJ3_9MICO</name>
<evidence type="ECO:0000259" key="5">
    <source>
        <dbReference type="Pfam" id="PF13657"/>
    </source>
</evidence>
<dbReference type="Proteomes" id="UP001371224">
    <property type="component" value="Unassembled WGS sequence"/>
</dbReference>
<dbReference type="EMBL" id="JBBDGM010000017">
    <property type="protein sequence ID" value="MEJ1089770.1"/>
    <property type="molecule type" value="Genomic_DNA"/>
</dbReference>
<sequence>MASELFAYLDGQAVGVVEQSAGGALSFTYDDDFRRRRDATPLSLSMPLVRAGHKNKPVRAFLQGLLPDSPGRLTELAREHRVSANNPFALLSYSGRDAAGAVQLLPPGEASADAAERQGAVRELSDTDFAELVADVVRNGDTWGRRTSDARWSLPGAQPKVALFRTHDGRWAVPQDSTPTTHILKPAVAPYPDHHINEFMTMAAARALRLRVADDFLVTTERGDAVFVSTRYDRRVEEGRWHRLHQEDLCQALSVPPDMKYQSDGGPGVAAIARLISSLPDAEDRRGNARRFYEALVFSVASLGTDAHAKNYSLLLRRDRATLAPLYDLASYAPYLSAGSAVPKLAMSIDEEYSVGRIGLDALVATARRLGIDRDWAEARAREITGGVVGAYASAADAVRAQLGNSPFVGRMLDCIDEYASSRNWST</sequence>
<evidence type="ECO:0000256" key="2">
    <source>
        <dbReference type="ARBA" id="ARBA00022679"/>
    </source>
</evidence>
<dbReference type="RefSeq" id="WP_337333415.1">
    <property type="nucleotide sequence ID" value="NZ_JBBDGM010000017.1"/>
</dbReference>
<feature type="domain" description="HipA-like C-terminal" evidence="4">
    <location>
        <begin position="152"/>
        <end position="388"/>
    </location>
</feature>
<evidence type="ECO:0000256" key="1">
    <source>
        <dbReference type="ARBA" id="ARBA00010164"/>
    </source>
</evidence>
<comment type="similarity">
    <text evidence="1">Belongs to the HipA Ser/Thr kinase family.</text>
</comment>
<keyword evidence="2" id="KW-0808">Transferase</keyword>
<protein>
    <submittedName>
        <fullName evidence="6">HipA domain-containing protein</fullName>
    </submittedName>
</protein>
<organism evidence="6 7">
    <name type="scientific">Microbacterium bandirmense</name>
    <dbReference type="NCBI Taxonomy" id="3122050"/>
    <lineage>
        <taxon>Bacteria</taxon>
        <taxon>Bacillati</taxon>
        <taxon>Actinomycetota</taxon>
        <taxon>Actinomycetes</taxon>
        <taxon>Micrococcales</taxon>
        <taxon>Microbacteriaceae</taxon>
        <taxon>Microbacterium</taxon>
    </lineage>
</organism>
<keyword evidence="7" id="KW-1185">Reference proteome</keyword>
<evidence type="ECO:0000256" key="3">
    <source>
        <dbReference type="ARBA" id="ARBA00022777"/>
    </source>
</evidence>
<dbReference type="Pfam" id="PF13657">
    <property type="entry name" value="Couple_hipA"/>
    <property type="match status" value="1"/>
</dbReference>
<dbReference type="Pfam" id="PF07804">
    <property type="entry name" value="HipA_C"/>
    <property type="match status" value="1"/>
</dbReference>
<evidence type="ECO:0000313" key="6">
    <source>
        <dbReference type="EMBL" id="MEJ1089770.1"/>
    </source>
</evidence>
<comment type="caution">
    <text evidence="6">The sequence shown here is derived from an EMBL/GenBank/DDBJ whole genome shotgun (WGS) entry which is preliminary data.</text>
</comment>